<organism evidence="2 3">
    <name type="scientific">Suillus subaureus</name>
    <dbReference type="NCBI Taxonomy" id="48587"/>
    <lineage>
        <taxon>Eukaryota</taxon>
        <taxon>Fungi</taxon>
        <taxon>Dikarya</taxon>
        <taxon>Basidiomycota</taxon>
        <taxon>Agaricomycotina</taxon>
        <taxon>Agaricomycetes</taxon>
        <taxon>Agaricomycetidae</taxon>
        <taxon>Boletales</taxon>
        <taxon>Suillineae</taxon>
        <taxon>Suillaceae</taxon>
        <taxon>Suillus</taxon>
    </lineage>
</organism>
<dbReference type="Proteomes" id="UP000807769">
    <property type="component" value="Unassembled WGS sequence"/>
</dbReference>
<sequence>MSAHRELNRIDDAYLQLAGPGSPMNIDSEGRTQKRRGSTIEMKKVSSTFRSDSVKGGTGKKWALVIEPAHSSNEEIRVLPSTSPTPVPSDDDRHVISANLSIHSRTLAGKLCTGVDAGLSWQHPQNNPHP</sequence>
<proteinExistence type="predicted"/>
<evidence type="ECO:0000256" key="1">
    <source>
        <dbReference type="SAM" id="MobiDB-lite"/>
    </source>
</evidence>
<gene>
    <name evidence="2" type="ORF">BJ212DRAFT_1297026</name>
</gene>
<dbReference type="GeneID" id="64626545"/>
<dbReference type="RefSeq" id="XP_041196424.1">
    <property type="nucleotide sequence ID" value="XM_041332528.1"/>
</dbReference>
<dbReference type="EMBL" id="JABBWG010000006">
    <property type="protein sequence ID" value="KAG1821684.1"/>
    <property type="molecule type" value="Genomic_DNA"/>
</dbReference>
<keyword evidence="3" id="KW-1185">Reference proteome</keyword>
<accession>A0A9P7EHN3</accession>
<reference evidence="2" key="1">
    <citation type="journal article" date="2020" name="New Phytol.">
        <title>Comparative genomics reveals dynamic genome evolution in host specialist ectomycorrhizal fungi.</title>
        <authorList>
            <person name="Lofgren L.A."/>
            <person name="Nguyen N.H."/>
            <person name="Vilgalys R."/>
            <person name="Ruytinx J."/>
            <person name="Liao H.L."/>
            <person name="Branco S."/>
            <person name="Kuo A."/>
            <person name="LaButti K."/>
            <person name="Lipzen A."/>
            <person name="Andreopoulos W."/>
            <person name="Pangilinan J."/>
            <person name="Riley R."/>
            <person name="Hundley H."/>
            <person name="Na H."/>
            <person name="Barry K."/>
            <person name="Grigoriev I.V."/>
            <person name="Stajich J.E."/>
            <person name="Kennedy P.G."/>
        </authorList>
    </citation>
    <scope>NUCLEOTIDE SEQUENCE</scope>
    <source>
        <strain evidence="2">MN1</strain>
    </source>
</reference>
<evidence type="ECO:0000313" key="2">
    <source>
        <dbReference type="EMBL" id="KAG1821684.1"/>
    </source>
</evidence>
<name>A0A9P7EHN3_9AGAM</name>
<protein>
    <submittedName>
        <fullName evidence="2">Uncharacterized protein</fullName>
    </submittedName>
</protein>
<feature type="region of interest" description="Disordered" evidence="1">
    <location>
        <begin position="14"/>
        <end position="56"/>
    </location>
</feature>
<dbReference type="AlphaFoldDB" id="A0A9P7EHN3"/>
<comment type="caution">
    <text evidence="2">The sequence shown here is derived from an EMBL/GenBank/DDBJ whole genome shotgun (WGS) entry which is preliminary data.</text>
</comment>
<evidence type="ECO:0000313" key="3">
    <source>
        <dbReference type="Proteomes" id="UP000807769"/>
    </source>
</evidence>